<protein>
    <submittedName>
        <fullName evidence="1">Uncharacterized protein</fullName>
    </submittedName>
</protein>
<proteinExistence type="predicted"/>
<evidence type="ECO:0000313" key="1">
    <source>
        <dbReference type="EMBL" id="JAH87880.1"/>
    </source>
</evidence>
<dbReference type="EMBL" id="GBXM01020697">
    <property type="protein sequence ID" value="JAH87880.1"/>
    <property type="molecule type" value="Transcribed_RNA"/>
</dbReference>
<name>A0A0E9WEA1_ANGAN</name>
<accession>A0A0E9WEA1</accession>
<organism evidence="1">
    <name type="scientific">Anguilla anguilla</name>
    <name type="common">European freshwater eel</name>
    <name type="synonym">Muraena anguilla</name>
    <dbReference type="NCBI Taxonomy" id="7936"/>
    <lineage>
        <taxon>Eukaryota</taxon>
        <taxon>Metazoa</taxon>
        <taxon>Chordata</taxon>
        <taxon>Craniata</taxon>
        <taxon>Vertebrata</taxon>
        <taxon>Euteleostomi</taxon>
        <taxon>Actinopterygii</taxon>
        <taxon>Neopterygii</taxon>
        <taxon>Teleostei</taxon>
        <taxon>Anguilliformes</taxon>
        <taxon>Anguillidae</taxon>
        <taxon>Anguilla</taxon>
    </lineage>
</organism>
<sequence length="50" mass="5908">MIKKVLHLHQIFTSIFGHKKHNTQFCVSLYKNLNFTHRINMLCGYNTISS</sequence>
<dbReference type="AlphaFoldDB" id="A0A0E9WEA1"/>
<reference evidence="1" key="2">
    <citation type="journal article" date="2015" name="Fish Shellfish Immunol.">
        <title>Early steps in the European eel (Anguilla anguilla)-Vibrio vulnificus interaction in the gills: Role of the RtxA13 toxin.</title>
        <authorList>
            <person name="Callol A."/>
            <person name="Pajuelo D."/>
            <person name="Ebbesson L."/>
            <person name="Teles M."/>
            <person name="MacKenzie S."/>
            <person name="Amaro C."/>
        </authorList>
    </citation>
    <scope>NUCLEOTIDE SEQUENCE</scope>
</reference>
<reference evidence="1" key="1">
    <citation type="submission" date="2014-11" db="EMBL/GenBank/DDBJ databases">
        <authorList>
            <person name="Amaro Gonzalez C."/>
        </authorList>
    </citation>
    <scope>NUCLEOTIDE SEQUENCE</scope>
</reference>